<dbReference type="EMBL" id="UOFS01000039">
    <property type="protein sequence ID" value="VAW99148.1"/>
    <property type="molecule type" value="Genomic_DNA"/>
</dbReference>
<dbReference type="Gene3D" id="2.70.70.10">
    <property type="entry name" value="Glucose Permease (Domain IIA)"/>
    <property type="match status" value="1"/>
</dbReference>
<dbReference type="SUPFAM" id="SSF51261">
    <property type="entry name" value="Duplicated hybrid motif"/>
    <property type="match status" value="1"/>
</dbReference>
<name>A0A3B1A065_9ZZZZ</name>
<proteinExistence type="predicted"/>
<protein>
    <submittedName>
        <fullName evidence="3">Peptidase, M23/M37 family</fullName>
    </submittedName>
</protein>
<dbReference type="GO" id="GO:0004222">
    <property type="term" value="F:metalloendopeptidase activity"/>
    <property type="evidence" value="ECO:0007669"/>
    <property type="project" value="TreeGrafter"/>
</dbReference>
<dbReference type="CDD" id="cd12797">
    <property type="entry name" value="M23_peptidase"/>
    <property type="match status" value="1"/>
</dbReference>
<dbReference type="PANTHER" id="PTHR21666:SF291">
    <property type="entry name" value="STAGE II SPORULATION PROTEIN Q"/>
    <property type="match status" value="1"/>
</dbReference>
<dbReference type="InterPro" id="IPR050570">
    <property type="entry name" value="Cell_wall_metabolism_enzyme"/>
</dbReference>
<evidence type="ECO:0000259" key="2">
    <source>
        <dbReference type="Pfam" id="PF01551"/>
    </source>
</evidence>
<accession>A0A3B1A065</accession>
<dbReference type="FunFam" id="2.70.70.10:FF:000006">
    <property type="entry name" value="M23 family peptidase"/>
    <property type="match status" value="1"/>
</dbReference>
<dbReference type="InterPro" id="IPR011055">
    <property type="entry name" value="Dup_hybrid_motif"/>
</dbReference>
<dbReference type="PANTHER" id="PTHR21666">
    <property type="entry name" value="PEPTIDASE-RELATED"/>
    <property type="match status" value="1"/>
</dbReference>
<dbReference type="AlphaFoldDB" id="A0A3B1A065"/>
<organism evidence="3">
    <name type="scientific">hydrothermal vent metagenome</name>
    <dbReference type="NCBI Taxonomy" id="652676"/>
    <lineage>
        <taxon>unclassified sequences</taxon>
        <taxon>metagenomes</taxon>
        <taxon>ecological metagenomes</taxon>
    </lineage>
</organism>
<keyword evidence="1" id="KW-1133">Transmembrane helix</keyword>
<dbReference type="Pfam" id="PF01551">
    <property type="entry name" value="Peptidase_M23"/>
    <property type="match status" value="1"/>
</dbReference>
<gene>
    <name evidence="3" type="ORF">MNBD_GAMMA22-1445</name>
</gene>
<sequence length="308" mass="33758">MNIILFTKGKGCSGLVALSKRRFVSAFVSLFIILPIATISVGYYMGMNEMRLHPDDIALAMEAERDDQKLKIELATRSAEENMNALAIRLGKLQAHVIRLDALGQRLTKMAKLDTGEFDFNSSPARGGPASSIQGQVIDVPDFIKALTNLSNQLDHRGNQLGILETMLMNKNLQSEVMPAGRPVTRGWLSSYFGIRTDPFTGRRVHHSGVDFAGKEGSNVIAVAAGVVVFASRKSGYGKLVEINHGNGYFTRYGHNKKVLVKVGDTVKKNTILSLMGSTGRSTGPHVHFEVLKNGRAVNPKKYVHRTH</sequence>
<keyword evidence="1" id="KW-0812">Transmembrane</keyword>
<keyword evidence="1" id="KW-0472">Membrane</keyword>
<reference evidence="3" key="1">
    <citation type="submission" date="2018-06" db="EMBL/GenBank/DDBJ databases">
        <authorList>
            <person name="Zhirakovskaya E."/>
        </authorList>
    </citation>
    <scope>NUCLEOTIDE SEQUENCE</scope>
</reference>
<feature type="domain" description="M23ase beta-sheet core" evidence="2">
    <location>
        <begin position="206"/>
        <end position="300"/>
    </location>
</feature>
<evidence type="ECO:0000313" key="3">
    <source>
        <dbReference type="EMBL" id="VAW99148.1"/>
    </source>
</evidence>
<dbReference type="InterPro" id="IPR016047">
    <property type="entry name" value="M23ase_b-sheet_dom"/>
</dbReference>
<feature type="transmembrane region" description="Helical" evidence="1">
    <location>
        <begin position="23"/>
        <end position="44"/>
    </location>
</feature>
<evidence type="ECO:0000256" key="1">
    <source>
        <dbReference type="SAM" id="Phobius"/>
    </source>
</evidence>